<gene>
    <name evidence="2" type="ORF">ATW55_06915</name>
</gene>
<accession>A0A117SXL5</accession>
<dbReference type="PANTHER" id="PTHR34297">
    <property type="entry name" value="HYPOTHETICAL CYTOSOLIC PROTEIN-RELATED"/>
    <property type="match status" value="1"/>
</dbReference>
<evidence type="ECO:0000313" key="3">
    <source>
        <dbReference type="Proteomes" id="UP000053557"/>
    </source>
</evidence>
<comment type="similarity">
    <text evidence="1">Belongs to the asp23 family.</text>
</comment>
<evidence type="ECO:0008006" key="4">
    <source>
        <dbReference type="Google" id="ProtNLM"/>
    </source>
</evidence>
<keyword evidence="3" id="KW-1185">Reference proteome</keyword>
<dbReference type="Proteomes" id="UP000053557">
    <property type="component" value="Unassembled WGS sequence"/>
</dbReference>
<reference evidence="2 3" key="1">
    <citation type="submission" date="2015-12" db="EMBL/GenBank/DDBJ databases">
        <title>Draft genome sequence of Acidibacillus ferrooxidans ITV001, isolated from a chalcopyrite acid mine drainage site in Brazil.</title>
        <authorList>
            <person name="Dall'Agnol H."/>
            <person name="Nancucheo I."/>
            <person name="Johnson B."/>
            <person name="Oliveira R."/>
            <person name="Leite L."/>
            <person name="Pylro V."/>
            <person name="Nunes G.L."/>
            <person name="Tzotzos G."/>
            <person name="Fernandes G.R."/>
            <person name="Dutra J."/>
            <person name="Orellana S.C."/>
            <person name="Oliveira G."/>
        </authorList>
    </citation>
    <scope>NUCLEOTIDE SEQUENCE [LARGE SCALE GENOMIC DNA]</scope>
    <source>
        <strain evidence="3">ITV01</strain>
    </source>
</reference>
<dbReference type="InterPro" id="IPR005531">
    <property type="entry name" value="Asp23"/>
</dbReference>
<protein>
    <recommendedName>
        <fullName evidence="4">Alkaline-shock protein</fullName>
    </recommendedName>
</protein>
<evidence type="ECO:0000256" key="1">
    <source>
        <dbReference type="ARBA" id="ARBA00005721"/>
    </source>
</evidence>
<dbReference type="EMBL" id="LPVJ01000048">
    <property type="protein sequence ID" value="KUO95601.1"/>
    <property type="molecule type" value="Genomic_DNA"/>
</dbReference>
<comment type="caution">
    <text evidence="2">The sequence shown here is derived from an EMBL/GenBank/DDBJ whole genome shotgun (WGS) entry which is preliminary data.</text>
</comment>
<dbReference type="RefSeq" id="WP_067716897.1">
    <property type="nucleotide sequence ID" value="NZ_LPVJ01000048.1"/>
</dbReference>
<dbReference type="PANTHER" id="PTHR34297:SF2">
    <property type="entry name" value="ASP23_GLS24 FAMILY ENVELOPE STRESS RESPONSE PROTEIN"/>
    <property type="match status" value="1"/>
</dbReference>
<name>A0A117SXL5_9BACL</name>
<sequence length="121" mass="12917">MATTITSEFGKITIADDVIATAAGMAALDCYGLAGMAPRRAMRDGISTLLNRENPGRGVDVRSTGEGLTVDLSIVVSYGTRIPEVAANLREKVSYTLREIFGIETERINISVQGVKVLGDR</sequence>
<dbReference type="AlphaFoldDB" id="A0A117SXL5"/>
<dbReference type="OrthoDB" id="9791482at2"/>
<evidence type="ECO:0000313" key="2">
    <source>
        <dbReference type="EMBL" id="KUO95601.1"/>
    </source>
</evidence>
<dbReference type="Pfam" id="PF03780">
    <property type="entry name" value="Asp23"/>
    <property type="match status" value="1"/>
</dbReference>
<proteinExistence type="inferred from homology"/>
<organism evidence="2 3">
    <name type="scientific">Ferroacidibacillus organovorans</name>
    <dbReference type="NCBI Taxonomy" id="1765683"/>
    <lineage>
        <taxon>Bacteria</taxon>
        <taxon>Bacillati</taxon>
        <taxon>Bacillota</taxon>
        <taxon>Bacilli</taxon>
        <taxon>Bacillales</taxon>
        <taxon>Alicyclobacillaceae</taxon>
        <taxon>Ferroacidibacillus</taxon>
    </lineage>
</organism>